<protein>
    <submittedName>
        <fullName evidence="2">Uncharacterized protein</fullName>
    </submittedName>
</protein>
<evidence type="ECO:0000313" key="3">
    <source>
        <dbReference type="Proteomes" id="UP000002008"/>
    </source>
</evidence>
<accession>A9WBW2</accession>
<feature type="transmembrane region" description="Helical" evidence="1">
    <location>
        <begin position="582"/>
        <end position="610"/>
    </location>
</feature>
<feature type="transmembrane region" description="Helical" evidence="1">
    <location>
        <begin position="252"/>
        <end position="274"/>
    </location>
</feature>
<dbReference type="InParanoid" id="A9WBW2"/>
<keyword evidence="1" id="KW-1133">Transmembrane helix</keyword>
<organism evidence="2 3">
    <name type="scientific">Chloroflexus aurantiacus (strain ATCC 29366 / DSM 635 / J-10-fl)</name>
    <dbReference type="NCBI Taxonomy" id="324602"/>
    <lineage>
        <taxon>Bacteria</taxon>
        <taxon>Bacillati</taxon>
        <taxon>Chloroflexota</taxon>
        <taxon>Chloroflexia</taxon>
        <taxon>Chloroflexales</taxon>
        <taxon>Chloroflexineae</taxon>
        <taxon>Chloroflexaceae</taxon>
        <taxon>Chloroflexus</taxon>
    </lineage>
</organism>
<keyword evidence="1" id="KW-0812">Transmembrane</keyword>
<feature type="transmembrane region" description="Helical" evidence="1">
    <location>
        <begin position="497"/>
        <end position="518"/>
    </location>
</feature>
<dbReference type="eggNOG" id="ENOG5033QS7">
    <property type="taxonomic scope" value="Bacteria"/>
</dbReference>
<feature type="transmembrane region" description="Helical" evidence="1">
    <location>
        <begin position="20"/>
        <end position="40"/>
    </location>
</feature>
<evidence type="ECO:0000313" key="2">
    <source>
        <dbReference type="EMBL" id="ABY36914.1"/>
    </source>
</evidence>
<keyword evidence="3" id="KW-1185">Reference proteome</keyword>
<feature type="transmembrane region" description="Helical" evidence="1">
    <location>
        <begin position="630"/>
        <end position="651"/>
    </location>
</feature>
<dbReference type="HOGENOM" id="CLU_437977_0_0_0"/>
<dbReference type="KEGG" id="cau:Caur_3736"/>
<sequence>MSVMVAEKVYDYPWRRRIGLVTLGNLLVLLSVFSALYQLARGLLAANEGLVVWLRRTSWLRPLLDALSPLPQDLNLWMGEALGVLLWSLVGLLIALVLLNAFPAVRVSSRGLLVAFSGSWLPVAWEDLQHIHVTGDASGQRFILLVIPAKRAKRLTGWHRVYGLLYGTTLRPAFFISSDIDGFDQLLNTILQENARVIRGIEGGQPVVVDERRRSPLLGLLLRGESTAEAAPVAVNLPPTNQPDVVATMPRFSLVQIVTFGSATVILLLALLHYRSYWDRALSLLFPTYRSNPAALWVSRDPVYKAIFEAYQGVGVSLFGIAGRADLPAPFWLIIAAHIMLALAVIAGIAIVAAVPVVAVAGQQSLTMRYSRRLQGRRLSIVIPWTQIQACKVIDLGFGKQIAFVQSSRLPWFCRLCGLIVSGRWQPGVILVGTMTNWADLIVRCAERLNHLPPIKEIPRFQPTAFAPNLQLIGQPVATIKAMAVELAAGERSISSLLWAAARSMLLVSLPVGLMFSLPALIDGDRWPDMGMILGGLAFWLAGLLEWPLIVLISFLIHGNFTNEEDQARIFAFYPLVQMPRLLPMLLALVCLLINLPWLAALFWFGALAIAYWVTAALWVEVYEWDGSQVILGGLLPVIWNIFVMLGFWLLR</sequence>
<dbReference type="EMBL" id="CP000909">
    <property type="protein sequence ID" value="ABY36914.1"/>
    <property type="molecule type" value="Genomic_DNA"/>
</dbReference>
<reference evidence="3" key="1">
    <citation type="journal article" date="2011" name="BMC Genomics">
        <title>Complete genome sequence of the filamentous anoxygenic phototrophic bacterium Chloroflexus aurantiacus.</title>
        <authorList>
            <person name="Tang K.H."/>
            <person name="Barry K."/>
            <person name="Chertkov O."/>
            <person name="Dalin E."/>
            <person name="Han C.S."/>
            <person name="Hauser L.J."/>
            <person name="Honchak B.M."/>
            <person name="Karbach L.E."/>
            <person name="Land M.L."/>
            <person name="Lapidus A."/>
            <person name="Larimer F.W."/>
            <person name="Mikhailova N."/>
            <person name="Pitluck S."/>
            <person name="Pierson B.K."/>
            <person name="Blankenship R.E."/>
        </authorList>
    </citation>
    <scope>NUCLEOTIDE SEQUENCE [LARGE SCALE GENOMIC DNA]</scope>
    <source>
        <strain evidence="3">ATCC 29366 / DSM 635 / J-10-fl</strain>
    </source>
</reference>
<gene>
    <name evidence="2" type="ordered locus">Caur_3736</name>
</gene>
<feature type="transmembrane region" description="Helical" evidence="1">
    <location>
        <begin position="538"/>
        <end position="561"/>
    </location>
</feature>
<evidence type="ECO:0000256" key="1">
    <source>
        <dbReference type="SAM" id="Phobius"/>
    </source>
</evidence>
<feature type="transmembrane region" description="Helical" evidence="1">
    <location>
        <begin position="81"/>
        <end position="102"/>
    </location>
</feature>
<dbReference type="AlphaFoldDB" id="A9WBW2"/>
<dbReference type="Proteomes" id="UP000002008">
    <property type="component" value="Chromosome"/>
</dbReference>
<name>A9WBW2_CHLAA</name>
<proteinExistence type="predicted"/>
<feature type="transmembrane region" description="Helical" evidence="1">
    <location>
        <begin position="331"/>
        <end position="362"/>
    </location>
</feature>
<dbReference type="RefSeq" id="WP_012259567.1">
    <property type="nucleotide sequence ID" value="NC_010175.1"/>
</dbReference>
<keyword evidence="1" id="KW-0472">Membrane</keyword>
<dbReference type="EnsemblBacteria" id="ABY36914">
    <property type="protein sequence ID" value="ABY36914"/>
    <property type="gene ID" value="Caur_3736"/>
</dbReference>
<dbReference type="PATRIC" id="fig|324602.8.peg.4196"/>
<dbReference type="STRING" id="324602.Caur_3736"/>